<reference evidence="2 3" key="1">
    <citation type="submission" date="2020-10" db="EMBL/GenBank/DDBJ databases">
        <title>Complete genome sequence of Corynebacterium massiliense DSM 45435, type strain of Corynebacterium massiliense.</title>
        <authorList>
            <person name="Busche T."/>
            <person name="Kalinowski J."/>
            <person name="Ruckert C."/>
        </authorList>
    </citation>
    <scope>NUCLEOTIDE SEQUENCE [LARGE SCALE GENOMIC DNA]</scope>
    <source>
        <strain evidence="2 3">DSM 45435</strain>
    </source>
</reference>
<evidence type="ECO:0000256" key="1">
    <source>
        <dbReference type="SAM" id="Coils"/>
    </source>
</evidence>
<protein>
    <recommendedName>
        <fullName evidence="4">Terminase small subunit</fullName>
    </recommendedName>
</protein>
<evidence type="ECO:0000313" key="3">
    <source>
        <dbReference type="Proteomes" id="UP001220064"/>
    </source>
</evidence>
<name>A0ABY7U6U8_9CORY</name>
<dbReference type="EMBL" id="CP063189">
    <property type="protein sequence ID" value="WCZ32423.1"/>
    <property type="molecule type" value="Genomic_DNA"/>
</dbReference>
<accession>A0ABY7U6U8</accession>
<organism evidence="2 3">
    <name type="scientific">Corynebacterium massiliense DSM 45435</name>
    <dbReference type="NCBI Taxonomy" id="1121364"/>
    <lineage>
        <taxon>Bacteria</taxon>
        <taxon>Bacillati</taxon>
        <taxon>Actinomycetota</taxon>
        <taxon>Actinomycetes</taxon>
        <taxon>Mycobacteriales</taxon>
        <taxon>Corynebacteriaceae</taxon>
        <taxon>Corynebacterium</taxon>
    </lineage>
</organism>
<dbReference type="Proteomes" id="UP001220064">
    <property type="component" value="Chromosome"/>
</dbReference>
<gene>
    <name evidence="2" type="ORF">CMASS_04880</name>
</gene>
<sequence>MGGLKPPTRRETCGTKSGYQAHYRAGERPCVRCRNARSEDHAAKVERSSITTADWEDVVGPMTEPPVGLGRAGLRLWAAATVARRFSPATLYLLVEACRCADVLERLDGAVRSRRGLWLSLKAEAEEQTEGVPRFDVVVDGAVAEQRRQRESLNRVLKQLDLLDVVPAVEPGREKSVLDQLRERRARREEELKNQAKAGSEG</sequence>
<proteinExistence type="predicted"/>
<keyword evidence="3" id="KW-1185">Reference proteome</keyword>
<evidence type="ECO:0000313" key="2">
    <source>
        <dbReference type="EMBL" id="WCZ32423.1"/>
    </source>
</evidence>
<feature type="coiled-coil region" evidence="1">
    <location>
        <begin position="143"/>
        <end position="198"/>
    </location>
</feature>
<keyword evidence="1" id="KW-0175">Coiled coil</keyword>
<evidence type="ECO:0008006" key="4">
    <source>
        <dbReference type="Google" id="ProtNLM"/>
    </source>
</evidence>